<dbReference type="InterPro" id="IPR003593">
    <property type="entry name" value="AAA+_ATPase"/>
</dbReference>
<dbReference type="AlphaFoldDB" id="A0A420E7A6"/>
<dbReference type="FunFam" id="3.40.50.300:FF:002053">
    <property type="entry name" value="ABC transporter ATP-binding protein"/>
    <property type="match status" value="1"/>
</dbReference>
<evidence type="ECO:0000259" key="7">
    <source>
        <dbReference type="PROSITE" id="PS50893"/>
    </source>
</evidence>
<dbReference type="InterPro" id="IPR032781">
    <property type="entry name" value="ABC_tran_Xtn"/>
</dbReference>
<dbReference type="PANTHER" id="PTHR19211:SF14">
    <property type="entry name" value="ATP-BINDING CASSETTE SUB-FAMILY F MEMBER 1"/>
    <property type="match status" value="1"/>
</dbReference>
<evidence type="ECO:0000313" key="9">
    <source>
        <dbReference type="Proteomes" id="UP000286482"/>
    </source>
</evidence>
<dbReference type="GO" id="GO:0005524">
    <property type="term" value="F:ATP binding"/>
    <property type="evidence" value="ECO:0007669"/>
    <property type="project" value="UniProtKB-KW"/>
</dbReference>
<feature type="coiled-coil region" evidence="6">
    <location>
        <begin position="561"/>
        <end position="630"/>
    </location>
</feature>
<evidence type="ECO:0000256" key="2">
    <source>
        <dbReference type="ARBA" id="ARBA00022741"/>
    </source>
</evidence>
<keyword evidence="9" id="KW-1185">Reference proteome</keyword>
<dbReference type="RefSeq" id="WP_120356242.1">
    <property type="nucleotide sequence ID" value="NZ_RAQO01000009.1"/>
</dbReference>
<dbReference type="PROSITE" id="PS00211">
    <property type="entry name" value="ABC_TRANSPORTER_1"/>
    <property type="match status" value="2"/>
</dbReference>
<comment type="similarity">
    <text evidence="4">Belongs to the ABC transporter superfamily. ABCF family. YheS subfamily.</text>
</comment>
<dbReference type="CDD" id="cd03221">
    <property type="entry name" value="ABCF_EF-3"/>
    <property type="match status" value="2"/>
</dbReference>
<dbReference type="OrthoDB" id="9808609at2"/>
<organism evidence="8 9">
    <name type="scientific">Alginatibacterium sediminis</name>
    <dbReference type="NCBI Taxonomy" id="2164068"/>
    <lineage>
        <taxon>Bacteria</taxon>
        <taxon>Pseudomonadati</taxon>
        <taxon>Pseudomonadota</taxon>
        <taxon>Gammaproteobacteria</taxon>
        <taxon>Alteromonadales</taxon>
        <taxon>Alteromonadaceae</taxon>
        <taxon>Alginatibacterium</taxon>
    </lineage>
</organism>
<dbReference type="Gene3D" id="3.40.50.300">
    <property type="entry name" value="P-loop containing nucleotide triphosphate hydrolases"/>
    <property type="match status" value="2"/>
</dbReference>
<comment type="caution">
    <text evidence="8">The sequence shown here is derived from an EMBL/GenBank/DDBJ whole genome shotgun (WGS) entry which is preliminary data.</text>
</comment>
<sequence>MIRAQQIGLQRGTKVLFESSDLSIHPGQKVGLVGRNGCGKSSLFALLRSQLQVDAGELSWPSTWEIASVAQETPASSQSALDYVIDGDRQYRQLQAKLNKAELADDGEQIARLHGELDTIQAYSIESRAGELLSGLGFAQVSQAYPVTDFSGGWRMRLNLAQALLCRSDLLLLDEPTNHLDLDTVVWLEQWLRRYEGTLILISHDREFLDNIVTRIVHVDQLRLNTYTGTYSDFEKMRAEKMAQQQALHEKQVRERKHMQSFVDRFRYKASKAKQAQSRLKSLEKMTIINEAHADSEFSFSFREPEALPLPLVQMEYLRLGYDDKVILDQIKFNLVPGSRIGLLGRNGAGKSTFIKLLAGELVPQAGELEVNKHAKVGYFAQHQLETLRPQDSPMDHLYRLAPDETEATLRNYLGSFGFHGDKALQIVAPFSGGEKARLVLALVVWQRPNLLLMDEPTNHLDLDMRHALTFALQNFSGAMVIVSHDRSLLQSTCDEFYLVDNQQVQSFDGDLLDYQRWLSQNNKPAINSDTTEPKKSVDRKHLKRLEAEFRQQTKPIRAQRSQAEKSVNKATDELAKLVDILGDMSLYEAQNKAKLQAYLAKQIELKQALEEAEMLWMEAEESLEILQSEFDAQQQ</sequence>
<dbReference type="EMBL" id="RAQO01000009">
    <property type="protein sequence ID" value="RKF14431.1"/>
    <property type="molecule type" value="Genomic_DNA"/>
</dbReference>
<feature type="domain" description="ABC transporter" evidence="7">
    <location>
        <begin position="313"/>
        <end position="527"/>
    </location>
</feature>
<dbReference type="SMART" id="SM00382">
    <property type="entry name" value="AAA"/>
    <property type="match status" value="2"/>
</dbReference>
<keyword evidence="2" id="KW-0547">Nucleotide-binding</keyword>
<feature type="domain" description="ABC transporter" evidence="7">
    <location>
        <begin position="2"/>
        <end position="246"/>
    </location>
</feature>
<evidence type="ECO:0000256" key="5">
    <source>
        <dbReference type="ARBA" id="ARBA00069073"/>
    </source>
</evidence>
<dbReference type="Pfam" id="PF12848">
    <property type="entry name" value="ABC_tran_Xtn"/>
    <property type="match status" value="1"/>
</dbReference>
<accession>A0A420E7A6</accession>
<evidence type="ECO:0000256" key="3">
    <source>
        <dbReference type="ARBA" id="ARBA00022840"/>
    </source>
</evidence>
<protein>
    <recommendedName>
        <fullName evidence="5">Probable ATP-binding protein YheS</fullName>
    </recommendedName>
</protein>
<dbReference type="PANTHER" id="PTHR19211">
    <property type="entry name" value="ATP-BINDING TRANSPORT PROTEIN-RELATED"/>
    <property type="match status" value="1"/>
</dbReference>
<keyword evidence="1" id="KW-0677">Repeat</keyword>
<dbReference type="InterPro" id="IPR027417">
    <property type="entry name" value="P-loop_NTPase"/>
</dbReference>
<keyword evidence="3 8" id="KW-0067">ATP-binding</keyword>
<dbReference type="GO" id="GO:0016887">
    <property type="term" value="F:ATP hydrolysis activity"/>
    <property type="evidence" value="ECO:0007669"/>
    <property type="project" value="InterPro"/>
</dbReference>
<dbReference type="FunFam" id="3.40.50.300:FF:000011">
    <property type="entry name" value="Putative ABC transporter ATP-binding component"/>
    <property type="match status" value="1"/>
</dbReference>
<evidence type="ECO:0000256" key="6">
    <source>
        <dbReference type="SAM" id="Coils"/>
    </source>
</evidence>
<dbReference type="NCBIfam" id="NF007921">
    <property type="entry name" value="PRK10636.1"/>
    <property type="match status" value="1"/>
</dbReference>
<evidence type="ECO:0000313" key="8">
    <source>
        <dbReference type="EMBL" id="RKF14431.1"/>
    </source>
</evidence>
<dbReference type="SUPFAM" id="SSF52540">
    <property type="entry name" value="P-loop containing nucleoside triphosphate hydrolases"/>
    <property type="match status" value="2"/>
</dbReference>
<dbReference type="Pfam" id="PF00005">
    <property type="entry name" value="ABC_tran"/>
    <property type="match status" value="2"/>
</dbReference>
<gene>
    <name evidence="8" type="ORF">DBZ36_17410</name>
</gene>
<dbReference type="InterPro" id="IPR003439">
    <property type="entry name" value="ABC_transporter-like_ATP-bd"/>
</dbReference>
<proteinExistence type="inferred from homology"/>
<evidence type="ECO:0000256" key="4">
    <source>
        <dbReference type="ARBA" id="ARBA00061571"/>
    </source>
</evidence>
<dbReference type="InterPro" id="IPR050611">
    <property type="entry name" value="ABCF"/>
</dbReference>
<reference evidence="8 9" key="1">
    <citation type="submission" date="2018-09" db="EMBL/GenBank/DDBJ databases">
        <authorList>
            <person name="Wang Z."/>
        </authorList>
    </citation>
    <scope>NUCLEOTIDE SEQUENCE [LARGE SCALE GENOMIC DNA]</scope>
    <source>
        <strain evidence="8 9">ALS 81</strain>
    </source>
</reference>
<dbReference type="Proteomes" id="UP000286482">
    <property type="component" value="Unassembled WGS sequence"/>
</dbReference>
<keyword evidence="6" id="KW-0175">Coiled coil</keyword>
<name>A0A420E7A6_9ALTE</name>
<dbReference type="InterPro" id="IPR017871">
    <property type="entry name" value="ABC_transporter-like_CS"/>
</dbReference>
<dbReference type="PROSITE" id="PS50893">
    <property type="entry name" value="ABC_TRANSPORTER_2"/>
    <property type="match status" value="2"/>
</dbReference>
<evidence type="ECO:0000256" key="1">
    <source>
        <dbReference type="ARBA" id="ARBA00022737"/>
    </source>
</evidence>